<organism evidence="2 3">
    <name type="scientific">Streptomyces axinellae</name>
    <dbReference type="NCBI Taxonomy" id="552788"/>
    <lineage>
        <taxon>Bacteria</taxon>
        <taxon>Bacillati</taxon>
        <taxon>Actinomycetota</taxon>
        <taxon>Actinomycetes</taxon>
        <taxon>Kitasatosporales</taxon>
        <taxon>Streptomycetaceae</taxon>
        <taxon>Streptomyces</taxon>
    </lineage>
</organism>
<protein>
    <submittedName>
        <fullName evidence="2">Uncharacterized protein</fullName>
    </submittedName>
</protein>
<evidence type="ECO:0000313" key="3">
    <source>
        <dbReference type="Proteomes" id="UP001501447"/>
    </source>
</evidence>
<name>A0ABN3PZ18_9ACTN</name>
<feature type="region of interest" description="Disordered" evidence="1">
    <location>
        <begin position="1"/>
        <end position="60"/>
    </location>
</feature>
<accession>A0ABN3PZ18</accession>
<feature type="compositionally biased region" description="Low complexity" evidence="1">
    <location>
        <begin position="41"/>
        <end position="50"/>
    </location>
</feature>
<keyword evidence="3" id="KW-1185">Reference proteome</keyword>
<feature type="compositionally biased region" description="Low complexity" evidence="1">
    <location>
        <begin position="1"/>
        <end position="17"/>
    </location>
</feature>
<reference evidence="2 3" key="1">
    <citation type="journal article" date="2019" name="Int. J. Syst. Evol. Microbiol.">
        <title>The Global Catalogue of Microorganisms (GCM) 10K type strain sequencing project: providing services to taxonomists for standard genome sequencing and annotation.</title>
        <authorList>
            <consortium name="The Broad Institute Genomics Platform"/>
            <consortium name="The Broad Institute Genome Sequencing Center for Infectious Disease"/>
            <person name="Wu L."/>
            <person name="Ma J."/>
        </authorList>
    </citation>
    <scope>NUCLEOTIDE SEQUENCE [LARGE SCALE GENOMIC DNA]</scope>
    <source>
        <strain evidence="2 3">JCM 16373</strain>
    </source>
</reference>
<gene>
    <name evidence="2" type="ORF">GCM10009863_22320</name>
</gene>
<dbReference type="EMBL" id="BAAARJ010000006">
    <property type="protein sequence ID" value="GAA2608459.1"/>
    <property type="molecule type" value="Genomic_DNA"/>
</dbReference>
<comment type="caution">
    <text evidence="2">The sequence shown here is derived from an EMBL/GenBank/DDBJ whole genome shotgun (WGS) entry which is preliminary data.</text>
</comment>
<dbReference type="Proteomes" id="UP001501447">
    <property type="component" value="Unassembled WGS sequence"/>
</dbReference>
<evidence type="ECO:0000256" key="1">
    <source>
        <dbReference type="SAM" id="MobiDB-lite"/>
    </source>
</evidence>
<evidence type="ECO:0000313" key="2">
    <source>
        <dbReference type="EMBL" id="GAA2608459.1"/>
    </source>
</evidence>
<proteinExistence type="predicted"/>
<sequence length="101" mass="10267">MTVTMAVAEGGFAAARGAGPGPGPEVPSSHGDAGCGASGLPSVPAQRAVPAPRPRRAAHMPARVKVRVRVRGYGGYVRRIRSGRRGAGKIGAAGRRERPSC</sequence>